<dbReference type="Pfam" id="PF12854">
    <property type="entry name" value="PPR_1"/>
    <property type="match status" value="2"/>
</dbReference>
<dbReference type="Pfam" id="PF01535">
    <property type="entry name" value="PPR"/>
    <property type="match status" value="1"/>
</dbReference>
<dbReference type="InterPro" id="IPR011990">
    <property type="entry name" value="TPR-like_helical_dom_sf"/>
</dbReference>
<feature type="repeat" description="PPR" evidence="3">
    <location>
        <begin position="180"/>
        <end position="214"/>
    </location>
</feature>
<keyword evidence="2" id="KW-0677">Repeat</keyword>
<dbReference type="Pfam" id="PF13041">
    <property type="entry name" value="PPR_2"/>
    <property type="match status" value="5"/>
</dbReference>
<name>A0A678WE17_SALMI</name>
<feature type="repeat" description="PPR" evidence="3">
    <location>
        <begin position="504"/>
        <end position="538"/>
    </location>
</feature>
<feature type="repeat" description="PPR" evidence="3">
    <location>
        <begin position="215"/>
        <end position="249"/>
    </location>
</feature>
<proteinExistence type="evidence at transcript level"/>
<dbReference type="AlphaFoldDB" id="A0A678WE17"/>
<feature type="repeat" description="PPR" evidence="3">
    <location>
        <begin position="469"/>
        <end position="503"/>
    </location>
</feature>
<reference evidence="4" key="1">
    <citation type="journal article" date="2018" name="Molecules">
        <title>The Pentatricopeptide Repeat Gene Family in Salvia miltiorrhiza: Genome-Wide Characterization and Expression Analysis.</title>
        <authorList>
            <person name="Li H."/>
            <person name="Li C."/>
            <person name="Deng Y."/>
            <person name="Jiang X."/>
            <person name="Lu S."/>
        </authorList>
    </citation>
    <scope>NUCLEOTIDE SEQUENCE</scope>
</reference>
<dbReference type="InterPro" id="IPR002885">
    <property type="entry name" value="PPR_rpt"/>
</dbReference>
<dbReference type="GO" id="GO:0003729">
    <property type="term" value="F:mRNA binding"/>
    <property type="evidence" value="ECO:0007669"/>
    <property type="project" value="TreeGrafter"/>
</dbReference>
<dbReference type="NCBIfam" id="TIGR00756">
    <property type="entry name" value="PPR"/>
    <property type="match status" value="8"/>
</dbReference>
<organism evidence="4">
    <name type="scientific">Salvia miltiorrhiza</name>
    <name type="common">Chinese sage</name>
    <dbReference type="NCBI Taxonomy" id="226208"/>
    <lineage>
        <taxon>Eukaryota</taxon>
        <taxon>Viridiplantae</taxon>
        <taxon>Streptophyta</taxon>
        <taxon>Embryophyta</taxon>
        <taxon>Tracheophyta</taxon>
        <taxon>Spermatophyta</taxon>
        <taxon>Magnoliopsida</taxon>
        <taxon>eudicotyledons</taxon>
        <taxon>Gunneridae</taxon>
        <taxon>Pentapetalae</taxon>
        <taxon>asterids</taxon>
        <taxon>lamiids</taxon>
        <taxon>Lamiales</taxon>
        <taxon>Lamiaceae</taxon>
        <taxon>Nepetoideae</taxon>
        <taxon>Mentheae</taxon>
        <taxon>Salviinae</taxon>
        <taxon>Salvia</taxon>
        <taxon>Salvia incertae sedis</taxon>
    </lineage>
</organism>
<dbReference type="SUPFAM" id="SSF81901">
    <property type="entry name" value="HCP-like"/>
    <property type="match status" value="1"/>
</dbReference>
<accession>A0A678WE17</accession>
<evidence type="ECO:0000256" key="1">
    <source>
        <dbReference type="ARBA" id="ARBA00007626"/>
    </source>
</evidence>
<evidence type="ECO:0000313" key="4">
    <source>
        <dbReference type="EMBL" id="AYM00912.1"/>
    </source>
</evidence>
<comment type="similarity">
    <text evidence="1">Belongs to the PPR family. P subfamily.</text>
</comment>
<evidence type="ECO:0000256" key="3">
    <source>
        <dbReference type="PROSITE-ProRule" id="PRU00708"/>
    </source>
</evidence>
<dbReference type="PROSITE" id="PS51375">
    <property type="entry name" value="PPR"/>
    <property type="match status" value="8"/>
</dbReference>
<sequence>MSKRAVVSAIDLFHRRGFLNRWSHKSGIISPPFSLFSTKAFRPHRSRIDFSCVKELDDAIQLFQQMKIMRPEPSVRMYNNLMSVTAKIEQYCFALYVFDEMLRMGVPVDDYTMNIVVNCCCLLKDIYSAFTIMGFFFKSGYEPDVTTLGTLIKWLFLDNNDAEAVKLFEKVLDLKLCEPDGVMILHVIDGLCKAGEIIAAHDWLHRLESSGWRPNVWGYNALIDGFCKCGNVDDAFVVLSKMGMKGISPTVFVYNSVIKGLYDDGRLADINNLLNEMANYKISLDVATFSILINNNAYCKEGKMEEAEKMLEIMIQHNVCPNVVTYNAVIDGFCLKGEIERAKQLLDSIEERGLKPNIINYNSLLNGYCKKGNNWMKLGFFFLKFLLFEDMKAQQVHPDLHIYSTLMDGLSKCGMVDDALQLLSEMVKKGISPSVVTCNILIDGYCSLGKMVRARELFDSMAKTGIKHDIFTYNILIKGYCKAGNLDEAWRFFDEISRVGLQHSTVSYSTMMQGLIRQSSFSDGWKLFEDMEAQKVHPNLYTYNNLLDGLCRIQQIILLHLYMSEFTFDSTKAF</sequence>
<reference evidence="4" key="2">
    <citation type="submission" date="2018-02" db="EMBL/GenBank/DDBJ databases">
        <authorList>
            <person name="Li H.Q."/>
            <person name="Lu S.F."/>
        </authorList>
    </citation>
    <scope>NUCLEOTIDE SEQUENCE</scope>
</reference>
<dbReference type="EMBL" id="MH004912">
    <property type="protein sequence ID" value="AYM00912.1"/>
    <property type="molecule type" value="mRNA"/>
</dbReference>
<feature type="repeat" description="PPR" evidence="3">
    <location>
        <begin position="285"/>
        <end position="321"/>
    </location>
</feature>
<protein>
    <submittedName>
        <fullName evidence="4">Pentatricopeptide repeat protein</fullName>
    </submittedName>
</protein>
<feature type="repeat" description="PPR" evidence="3">
    <location>
        <begin position="399"/>
        <end position="433"/>
    </location>
</feature>
<dbReference type="PANTHER" id="PTHR47938:SF34">
    <property type="entry name" value="EXPRESSED PROTEIN"/>
    <property type="match status" value="1"/>
</dbReference>
<evidence type="ECO:0000256" key="2">
    <source>
        <dbReference type="ARBA" id="ARBA00022737"/>
    </source>
</evidence>
<dbReference type="Gene3D" id="1.25.40.10">
    <property type="entry name" value="Tetratricopeptide repeat domain"/>
    <property type="match status" value="5"/>
</dbReference>
<dbReference type="PANTHER" id="PTHR47938">
    <property type="entry name" value="RESPIRATORY COMPLEX I CHAPERONE (CIA84), PUTATIVE (AFU_ORTHOLOGUE AFUA_2G06020)-RELATED"/>
    <property type="match status" value="1"/>
</dbReference>
<feature type="repeat" description="PPR" evidence="3">
    <location>
        <begin position="434"/>
        <end position="468"/>
    </location>
</feature>
<feature type="repeat" description="PPR" evidence="3">
    <location>
        <begin position="322"/>
        <end position="356"/>
    </location>
</feature>